<dbReference type="RefSeq" id="WP_036647968.1">
    <property type="nucleotide sequence ID" value="NZ_JQCR01000001.1"/>
</dbReference>
<dbReference type="PANTHER" id="PTHR37804:SF1">
    <property type="entry name" value="CDAA REGULATORY PROTEIN CDAR"/>
    <property type="match status" value="1"/>
</dbReference>
<dbReference type="Proteomes" id="UP000029734">
    <property type="component" value="Unassembled WGS sequence"/>
</dbReference>
<evidence type="ECO:0008006" key="4">
    <source>
        <dbReference type="Google" id="ProtNLM"/>
    </source>
</evidence>
<dbReference type="PANTHER" id="PTHR37804">
    <property type="entry name" value="CDAA REGULATORY PROTEIN CDAR"/>
    <property type="match status" value="1"/>
</dbReference>
<reference evidence="2 3" key="2">
    <citation type="submission" date="2014-10" db="EMBL/GenBank/DDBJ databases">
        <title>Comparative genomics of the Paenibacillus odorifer group.</title>
        <authorList>
            <person name="Tsai Y.-C."/>
            <person name="Martin N."/>
            <person name="Korlach J."/>
            <person name="Wiedmann M."/>
        </authorList>
    </citation>
    <scope>NUCLEOTIDE SEQUENCE [LARGE SCALE GENOMIC DNA]</scope>
    <source>
        <strain evidence="2 3">DSM 18334</strain>
    </source>
</reference>
<dbReference type="InterPro" id="IPR053154">
    <property type="entry name" value="c-di-AMP_regulator"/>
</dbReference>
<feature type="compositionally biased region" description="Polar residues" evidence="1">
    <location>
        <begin position="418"/>
        <end position="433"/>
    </location>
</feature>
<feature type="compositionally biased region" description="Low complexity" evidence="1">
    <location>
        <begin position="465"/>
        <end position="484"/>
    </location>
</feature>
<comment type="caution">
    <text evidence="2">The sequence shown here is derived from an EMBL/GenBank/DDBJ whole genome shotgun (WGS) entry which is preliminary data.</text>
</comment>
<dbReference type="STRING" id="268407.PWYN_02575"/>
<dbReference type="AlphaFoldDB" id="A0A098MES2"/>
<evidence type="ECO:0000313" key="2">
    <source>
        <dbReference type="EMBL" id="KGE21060.1"/>
    </source>
</evidence>
<evidence type="ECO:0000313" key="3">
    <source>
        <dbReference type="Proteomes" id="UP000029734"/>
    </source>
</evidence>
<dbReference type="Gene3D" id="2.170.120.30">
    <property type="match status" value="2"/>
</dbReference>
<dbReference type="eggNOG" id="COG4856">
    <property type="taxonomic scope" value="Bacteria"/>
</dbReference>
<proteinExistence type="predicted"/>
<organism evidence="2 3">
    <name type="scientific">Paenibacillus wynnii</name>
    <dbReference type="NCBI Taxonomy" id="268407"/>
    <lineage>
        <taxon>Bacteria</taxon>
        <taxon>Bacillati</taxon>
        <taxon>Bacillota</taxon>
        <taxon>Bacilli</taxon>
        <taxon>Bacillales</taxon>
        <taxon>Paenibacillaceae</taxon>
        <taxon>Paenibacillus</taxon>
    </lineage>
</organism>
<sequence>MDKWMKNNNFNKILALAIGIILWTMVHIDTAPNTQTAASMSTKIIENVKIEVSGFDEDKYVLDPLDASSVRMEVRGKSSDINYVFSDAYKVTLDLSNVKPGSLTIPLTPSLPNGVDLVSMTPQEVNVHIELRNTKSFPITVATKGKPAEGYQLGTPVIQPVGTAEVTLSASELSRVAKVQGTIELEGENETFKEKKMKLIAYDSAGSEIKDAVIVPSTVSVELPITLPFKSVPIDIGFTGQLPDSLVLSRVTPEINSIVVYGFEDALASITSYEALIDLGSFDSAGTKQMAMELTPPAGTQKLDPGKLNVTISVSEVAQRTLEGIPVTLQGLGPGLQATVTNPTNEAVTLTLSGSPTLLDQLDKDNINVVANLSGLTAGIHEVSLQVSLPRFVTLNNSGERLVATVELKGPPAPVISATPNVDNSTPMPSSEPVSGGGNTPSVQPTHSEPVPGATATPSAGKSENSGAVNGSSSTGNTSSSGGT</sequence>
<name>A0A098MES2_9BACL</name>
<gene>
    <name evidence="2" type="ORF">PWYN_02575</name>
</gene>
<feature type="region of interest" description="Disordered" evidence="1">
    <location>
        <begin position="411"/>
        <end position="484"/>
    </location>
</feature>
<dbReference type="InterPro" id="IPR012505">
    <property type="entry name" value="YbbR"/>
</dbReference>
<protein>
    <recommendedName>
        <fullName evidence="4">YbbR-like domain-containing protein YbbR</fullName>
    </recommendedName>
</protein>
<keyword evidence="3" id="KW-1185">Reference proteome</keyword>
<dbReference type="Pfam" id="PF07949">
    <property type="entry name" value="YbbR"/>
    <property type="match status" value="4"/>
</dbReference>
<dbReference type="EMBL" id="JQCR01000001">
    <property type="protein sequence ID" value="KGE21060.1"/>
    <property type="molecule type" value="Genomic_DNA"/>
</dbReference>
<evidence type="ECO:0000256" key="1">
    <source>
        <dbReference type="SAM" id="MobiDB-lite"/>
    </source>
</evidence>
<accession>A0A098MES2</accession>
<reference evidence="2 3" key="1">
    <citation type="submission" date="2014-08" db="EMBL/GenBank/DDBJ databases">
        <authorList>
            <person name="den Bakker H.C."/>
        </authorList>
    </citation>
    <scope>NUCLEOTIDE SEQUENCE [LARGE SCALE GENOMIC DNA]</scope>
    <source>
        <strain evidence="2 3">DSM 18334</strain>
    </source>
</reference>
<dbReference type="Gene3D" id="2.170.120.40">
    <property type="entry name" value="YbbR-like domain"/>
    <property type="match status" value="2"/>
</dbReference>